<dbReference type="Gene3D" id="3.80.10.10">
    <property type="entry name" value="Ribonuclease Inhibitor"/>
    <property type="match status" value="1"/>
</dbReference>
<dbReference type="EMBL" id="OUUW01000002">
    <property type="protein sequence ID" value="SPP76174.1"/>
    <property type="molecule type" value="Genomic_DNA"/>
</dbReference>
<dbReference type="STRING" id="7266.A0A3B0J3G7"/>
<gene>
    <name evidence="1" type="ORF">DGUA_6G006666</name>
</gene>
<sequence length="694" mass="80880">MMKPQTLADLSHFDLFRILDFVKANCDPKDKSAPFDQVNYADLYNFAATCKRHRRMLRDWSLEMYERLEIELLQVQVYKKLTVKFNEIHSVLKCASKAKKHWYLDVFIRDMLGNQNIECIELRYTPRKYLKNHEEIFQKILRAIQGNYHQEESMNPYPKIRSKVKEIIVNIADCEFFGLGQFRNISKLRLTARFAMLDLIEFCKNNQSLSSLELNSYLHSDHGKLTYIANHCPKLKELKFMLNDNGLLRDTEYVKLANLDKLQQLEIRKPPNHITFEADMNMEKYYDCKRPRMDTEYDALIIPEGPKEENVPVRNLLAAIAGRKRQTLSRLILKFEIDDKLAQTIGKIQSLRLLECGIYDQGCIRHLAKLENLKKLSLLNKGHLISVGVIELLTRHITVTSFDTQIFFSSRGTLSIVSNDPNLFRDLDFALLLKMQNLKCLFVSSTMLKTMNHIWPSFLENGIEIKSNQVCLSFDIRSTCLCIIMDSDAKVKFPLPVVKNLRSFRMISLGEPRSPLLNSLATHYSTTLLEVHICLPYTLFECPTSEYLDEEDVAALAQITSLRRVSCVLQKLKFVQPFEQLRELESLVVLSGHDPRKVEYGRWINPILILCPKLEHFYITLKGLHLPPNRLPKKFFYHLYSALNSSRVGISHKLKFCLASSTDFKLTQKQIRQTENMKYCTVQTTYVENDHFFD</sequence>
<name>A0A3B0J3G7_DROGU</name>
<dbReference type="SUPFAM" id="SSF52047">
    <property type="entry name" value="RNI-like"/>
    <property type="match status" value="1"/>
</dbReference>
<dbReference type="OMA" id="RRIVWDW"/>
<dbReference type="Proteomes" id="UP000268350">
    <property type="component" value="Unassembled WGS sequence"/>
</dbReference>
<dbReference type="InterPro" id="IPR032675">
    <property type="entry name" value="LRR_dom_sf"/>
</dbReference>
<dbReference type="OrthoDB" id="7852155at2759"/>
<evidence type="ECO:0000313" key="2">
    <source>
        <dbReference type="Proteomes" id="UP000268350"/>
    </source>
</evidence>
<accession>A0A3B0J3G7</accession>
<protein>
    <submittedName>
        <fullName evidence="1">Uncharacterized protein</fullName>
    </submittedName>
</protein>
<proteinExistence type="predicted"/>
<dbReference type="AlphaFoldDB" id="A0A3B0J3G7"/>
<keyword evidence="2" id="KW-1185">Reference proteome</keyword>
<evidence type="ECO:0000313" key="1">
    <source>
        <dbReference type="EMBL" id="SPP76174.1"/>
    </source>
</evidence>
<organism evidence="1 2">
    <name type="scientific">Drosophila guanche</name>
    <name type="common">Fruit fly</name>
    <dbReference type="NCBI Taxonomy" id="7266"/>
    <lineage>
        <taxon>Eukaryota</taxon>
        <taxon>Metazoa</taxon>
        <taxon>Ecdysozoa</taxon>
        <taxon>Arthropoda</taxon>
        <taxon>Hexapoda</taxon>
        <taxon>Insecta</taxon>
        <taxon>Pterygota</taxon>
        <taxon>Neoptera</taxon>
        <taxon>Endopterygota</taxon>
        <taxon>Diptera</taxon>
        <taxon>Brachycera</taxon>
        <taxon>Muscomorpha</taxon>
        <taxon>Ephydroidea</taxon>
        <taxon>Drosophilidae</taxon>
        <taxon>Drosophila</taxon>
        <taxon>Sophophora</taxon>
    </lineage>
</organism>
<reference evidence="2" key="1">
    <citation type="submission" date="2018-01" db="EMBL/GenBank/DDBJ databases">
        <authorList>
            <person name="Alioto T."/>
            <person name="Alioto T."/>
        </authorList>
    </citation>
    <scope>NUCLEOTIDE SEQUENCE [LARGE SCALE GENOMIC DNA]</scope>
</reference>